<evidence type="ECO:0000256" key="4">
    <source>
        <dbReference type="ARBA" id="ARBA00022692"/>
    </source>
</evidence>
<keyword evidence="10" id="KW-0732">Signal</keyword>
<evidence type="ECO:0000313" key="11">
    <source>
        <dbReference type="EMBL" id="CEH15269.1"/>
    </source>
</evidence>
<dbReference type="Pfam" id="PF04420">
    <property type="entry name" value="CHD5"/>
    <property type="match status" value="1"/>
</dbReference>
<dbReference type="GO" id="GO:0043529">
    <property type="term" value="C:GET complex"/>
    <property type="evidence" value="ECO:0007669"/>
    <property type="project" value="TreeGrafter"/>
</dbReference>
<keyword evidence="12" id="KW-1185">Reference proteome</keyword>
<evidence type="ECO:0000256" key="6">
    <source>
        <dbReference type="ARBA" id="ARBA00022989"/>
    </source>
</evidence>
<dbReference type="PANTHER" id="PTHR42650:SF1">
    <property type="entry name" value="GUIDED ENTRY OF TAIL-ANCHORED PROTEINS FACTOR 1"/>
    <property type="match status" value="1"/>
</dbReference>
<dbReference type="STRING" id="401625.A0A0P1BH05"/>
<protein>
    <submittedName>
        <fullName evidence="11">Protein get1</fullName>
    </submittedName>
</protein>
<dbReference type="EMBL" id="CCYA01000260">
    <property type="protein sequence ID" value="CEH15269.1"/>
    <property type="molecule type" value="Genomic_DNA"/>
</dbReference>
<keyword evidence="4 9" id="KW-0812">Transmembrane</keyword>
<dbReference type="InterPro" id="IPR029012">
    <property type="entry name" value="Helix_hairpin_bin_sf"/>
</dbReference>
<evidence type="ECO:0000256" key="2">
    <source>
        <dbReference type="ARBA" id="ARBA00010799"/>
    </source>
</evidence>
<evidence type="ECO:0000256" key="10">
    <source>
        <dbReference type="SAM" id="SignalP"/>
    </source>
</evidence>
<keyword evidence="7 9" id="KW-0472">Membrane</keyword>
<dbReference type="Gene3D" id="1.10.287.660">
    <property type="entry name" value="Helix hairpin bin"/>
    <property type="match status" value="1"/>
</dbReference>
<dbReference type="PANTHER" id="PTHR42650">
    <property type="entry name" value="TAIL-ANCHORED PROTEIN INSERTION RECEPTOR WRB"/>
    <property type="match status" value="1"/>
</dbReference>
<dbReference type="GO" id="GO:0043495">
    <property type="term" value="F:protein-membrane adaptor activity"/>
    <property type="evidence" value="ECO:0007669"/>
    <property type="project" value="TreeGrafter"/>
</dbReference>
<name>A0A0P1BH05_9BASI</name>
<feature type="transmembrane region" description="Helical" evidence="9">
    <location>
        <begin position="101"/>
        <end position="121"/>
    </location>
</feature>
<feature type="signal peptide" evidence="10">
    <location>
        <begin position="1"/>
        <end position="23"/>
    </location>
</feature>
<sequence>MHPALLIILVVLFSTLLSSIGHARLSTLILPIWLRLTSASTLAANQRAKKELLQNRLLLGQTSAQDDFSKWAKIRRKVDKLTQEIEGSNAKLQSAQSTLTLLVRAGLIVLTTVMPFLVTSYHSKTPMFFLPPAAAGTREGSTWFGPIGWALSLAAAPAGSVSAGAWSAVVTRVLTLLISGVKDVMPSASSDTKSAQPTERQSQTEAKKSASIESVKEKSS</sequence>
<evidence type="ECO:0000313" key="12">
    <source>
        <dbReference type="Proteomes" id="UP000054845"/>
    </source>
</evidence>
<evidence type="ECO:0000256" key="9">
    <source>
        <dbReference type="SAM" id="Phobius"/>
    </source>
</evidence>
<dbReference type="OrthoDB" id="69461at2759"/>
<feature type="chain" id="PRO_5006059491" evidence="10">
    <location>
        <begin position="24"/>
        <end position="220"/>
    </location>
</feature>
<dbReference type="GO" id="GO:0071816">
    <property type="term" value="P:tail-anchored membrane protein insertion into ER membrane"/>
    <property type="evidence" value="ECO:0007669"/>
    <property type="project" value="InterPro"/>
</dbReference>
<organism evidence="11 12">
    <name type="scientific">Ceraceosorus bombacis</name>
    <dbReference type="NCBI Taxonomy" id="401625"/>
    <lineage>
        <taxon>Eukaryota</taxon>
        <taxon>Fungi</taxon>
        <taxon>Dikarya</taxon>
        <taxon>Basidiomycota</taxon>
        <taxon>Ustilaginomycotina</taxon>
        <taxon>Exobasidiomycetes</taxon>
        <taxon>Ceraceosorales</taxon>
        <taxon>Ceraceosoraceae</taxon>
        <taxon>Ceraceosorus</taxon>
    </lineage>
</organism>
<evidence type="ECO:0000256" key="1">
    <source>
        <dbReference type="ARBA" id="ARBA00004477"/>
    </source>
</evidence>
<keyword evidence="3" id="KW-0813">Transport</keyword>
<comment type="subcellular location">
    <subcellularLocation>
        <location evidence="1">Endoplasmic reticulum membrane</location>
        <topology evidence="1">Multi-pass membrane protein</topology>
    </subcellularLocation>
</comment>
<evidence type="ECO:0000256" key="8">
    <source>
        <dbReference type="SAM" id="MobiDB-lite"/>
    </source>
</evidence>
<feature type="compositionally biased region" description="Polar residues" evidence="8">
    <location>
        <begin position="187"/>
        <end position="204"/>
    </location>
</feature>
<keyword evidence="6 9" id="KW-1133">Transmembrane helix</keyword>
<keyword evidence="5" id="KW-0256">Endoplasmic reticulum</keyword>
<dbReference type="AlphaFoldDB" id="A0A0P1BH05"/>
<feature type="region of interest" description="Disordered" evidence="8">
    <location>
        <begin position="185"/>
        <end position="220"/>
    </location>
</feature>
<evidence type="ECO:0000256" key="7">
    <source>
        <dbReference type="ARBA" id="ARBA00023136"/>
    </source>
</evidence>
<comment type="similarity">
    <text evidence="2">Belongs to the WRB/GET1 family.</text>
</comment>
<dbReference type="GO" id="GO:0005789">
    <property type="term" value="C:endoplasmic reticulum membrane"/>
    <property type="evidence" value="ECO:0007669"/>
    <property type="project" value="UniProtKB-SubCell"/>
</dbReference>
<evidence type="ECO:0000256" key="3">
    <source>
        <dbReference type="ARBA" id="ARBA00022448"/>
    </source>
</evidence>
<reference evidence="11 12" key="1">
    <citation type="submission" date="2014-09" db="EMBL/GenBank/DDBJ databases">
        <authorList>
            <person name="Magalhaes I.L.F."/>
            <person name="Oliveira U."/>
            <person name="Santos F.R."/>
            <person name="Vidigal T.H.D.A."/>
            <person name="Brescovit A.D."/>
            <person name="Santos A.J."/>
        </authorList>
    </citation>
    <scope>NUCLEOTIDE SEQUENCE [LARGE SCALE GENOMIC DNA]</scope>
</reference>
<accession>A0A0P1BH05</accession>
<feature type="compositionally biased region" description="Basic and acidic residues" evidence="8">
    <location>
        <begin position="205"/>
        <end position="220"/>
    </location>
</feature>
<dbReference type="Proteomes" id="UP000054845">
    <property type="component" value="Unassembled WGS sequence"/>
</dbReference>
<proteinExistence type="inferred from homology"/>
<evidence type="ECO:0000256" key="5">
    <source>
        <dbReference type="ARBA" id="ARBA00022824"/>
    </source>
</evidence>
<dbReference type="InterPro" id="IPR028945">
    <property type="entry name" value="Get1"/>
</dbReference>